<sequence>MANRRLQSFFQSQIRFLRRFTVKRRLLLTFLLISVAPLAIVATVSFYYSYKDATQKIESYSMQIINQVKINADSIASDYETLLQTIVNEDLIQTDMKGASELDILGQYRLDDELKRMLNVKMMSNLTVEGITVTLLDDRYSMYVGNRMMPPKYAGTKLYLETLSRPDQAYTWLPPHLNEVKGFYQTGDKVLTLSVPIKDRWRGTNFGMAALAIKPGAFREILSDDTASAEGKVFIIDEAGTVIYSEQEAQWGEPLGDLKLVEALRGQSPASHHMDYVAGDGRKYLTSFTRMDDTGWIIVKQVPYDYLMRSTKKVLTFTIAIAVFIVLLSAYVATLVFNSIFSGVYKLMRSMRSLEKGDFQPSTEQPSGKDEIQQLTTAYDRMVNRLNDVINELYRAKVVKQAMQIKALKAQINPHFLYNTLETISSLAKIHGIRDISKMTTSLSHIFRYSITGDEDIVPLGAEIRSAEQYLQIIKIRYGERMSFHVDVPESLRSCRVLKLILQPLLENAVQHGIERKIAPGTVRIFAVKEDDKLRLSVQDDGEGMDEHALAELTKRLSDSAELQEPKTHGIGLLNVKERLELVYQNQASLHISSKLGQGTTVTMTFPVERNAEGG</sequence>
<dbReference type="RefSeq" id="WP_123042775.1">
    <property type="nucleotide sequence ID" value="NZ_CP033433.1"/>
</dbReference>
<feature type="transmembrane region" description="Helical" evidence="14">
    <location>
        <begin position="314"/>
        <end position="341"/>
    </location>
</feature>
<feature type="domain" description="Histidine kinase" evidence="15">
    <location>
        <begin position="498"/>
        <end position="610"/>
    </location>
</feature>
<keyword evidence="12" id="KW-0902">Two-component regulatory system</keyword>
<keyword evidence="11 14" id="KW-1133">Transmembrane helix</keyword>
<dbReference type="InterPro" id="IPR003660">
    <property type="entry name" value="HAMP_dom"/>
</dbReference>
<evidence type="ECO:0000256" key="11">
    <source>
        <dbReference type="ARBA" id="ARBA00022989"/>
    </source>
</evidence>
<evidence type="ECO:0000256" key="14">
    <source>
        <dbReference type="SAM" id="Phobius"/>
    </source>
</evidence>
<evidence type="ECO:0000313" key="17">
    <source>
        <dbReference type="EMBL" id="AYQ74695.1"/>
    </source>
</evidence>
<protein>
    <recommendedName>
        <fullName evidence="3">histidine kinase</fullName>
        <ecNumber evidence="3">2.7.13.3</ecNumber>
    </recommendedName>
</protein>
<dbReference type="AlphaFoldDB" id="A0A3G3K2C5"/>
<feature type="domain" description="HAMP" evidence="16">
    <location>
        <begin position="338"/>
        <end position="391"/>
    </location>
</feature>
<dbReference type="GO" id="GO:0000155">
    <property type="term" value="F:phosphorelay sensor kinase activity"/>
    <property type="evidence" value="ECO:0007669"/>
    <property type="project" value="InterPro"/>
</dbReference>
<evidence type="ECO:0000256" key="13">
    <source>
        <dbReference type="ARBA" id="ARBA00023136"/>
    </source>
</evidence>
<dbReference type="Pfam" id="PF06580">
    <property type="entry name" value="His_kinase"/>
    <property type="match status" value="1"/>
</dbReference>
<evidence type="ECO:0000256" key="12">
    <source>
        <dbReference type="ARBA" id="ARBA00023012"/>
    </source>
</evidence>
<organism evidence="17 18">
    <name type="scientific">Cohnella candidum</name>
    <dbReference type="NCBI Taxonomy" id="2674991"/>
    <lineage>
        <taxon>Bacteria</taxon>
        <taxon>Bacillati</taxon>
        <taxon>Bacillota</taxon>
        <taxon>Bacilli</taxon>
        <taxon>Bacillales</taxon>
        <taxon>Paenibacillaceae</taxon>
        <taxon>Cohnella</taxon>
    </lineage>
</organism>
<dbReference type="CDD" id="cd18774">
    <property type="entry name" value="PDC2_HK_sensor"/>
    <property type="match status" value="1"/>
</dbReference>
<dbReference type="EMBL" id="CP033433">
    <property type="protein sequence ID" value="AYQ74695.1"/>
    <property type="molecule type" value="Genomic_DNA"/>
</dbReference>
<keyword evidence="18" id="KW-1185">Reference proteome</keyword>
<gene>
    <name evidence="17" type="ORF">EAV92_20300</name>
</gene>
<dbReference type="InterPro" id="IPR050640">
    <property type="entry name" value="Bact_2-comp_sensor_kinase"/>
</dbReference>
<evidence type="ECO:0000256" key="1">
    <source>
        <dbReference type="ARBA" id="ARBA00000085"/>
    </source>
</evidence>
<dbReference type="GO" id="GO:0005886">
    <property type="term" value="C:plasma membrane"/>
    <property type="evidence" value="ECO:0007669"/>
    <property type="project" value="UniProtKB-SubCell"/>
</dbReference>
<dbReference type="SUPFAM" id="SSF55874">
    <property type="entry name" value="ATPase domain of HSP90 chaperone/DNA topoisomerase II/histidine kinase"/>
    <property type="match status" value="1"/>
</dbReference>
<dbReference type="PROSITE" id="PS50885">
    <property type="entry name" value="HAMP"/>
    <property type="match status" value="1"/>
</dbReference>
<comment type="catalytic activity">
    <reaction evidence="1">
        <text>ATP + protein L-histidine = ADP + protein N-phospho-L-histidine.</text>
        <dbReference type="EC" id="2.7.13.3"/>
    </reaction>
</comment>
<dbReference type="Gene3D" id="6.10.340.10">
    <property type="match status" value="1"/>
</dbReference>
<dbReference type="SMART" id="SM00304">
    <property type="entry name" value="HAMP"/>
    <property type="match status" value="1"/>
</dbReference>
<evidence type="ECO:0000313" key="18">
    <source>
        <dbReference type="Proteomes" id="UP000269097"/>
    </source>
</evidence>
<keyword evidence="6" id="KW-0808">Transferase</keyword>
<dbReference type="InterPro" id="IPR005467">
    <property type="entry name" value="His_kinase_dom"/>
</dbReference>
<keyword evidence="8" id="KW-0547">Nucleotide-binding</keyword>
<evidence type="ECO:0000256" key="2">
    <source>
        <dbReference type="ARBA" id="ARBA00004651"/>
    </source>
</evidence>
<evidence type="ECO:0000256" key="10">
    <source>
        <dbReference type="ARBA" id="ARBA00022840"/>
    </source>
</evidence>
<dbReference type="KEGG" id="coh:EAV92_20300"/>
<evidence type="ECO:0000256" key="4">
    <source>
        <dbReference type="ARBA" id="ARBA00022475"/>
    </source>
</evidence>
<dbReference type="InterPro" id="IPR010559">
    <property type="entry name" value="Sig_transdc_His_kin_internal"/>
</dbReference>
<dbReference type="SUPFAM" id="SSF158472">
    <property type="entry name" value="HAMP domain-like"/>
    <property type="match status" value="1"/>
</dbReference>
<evidence type="ECO:0000256" key="5">
    <source>
        <dbReference type="ARBA" id="ARBA00022553"/>
    </source>
</evidence>
<dbReference type="InterPro" id="IPR003594">
    <property type="entry name" value="HATPase_dom"/>
</dbReference>
<evidence type="ECO:0000256" key="3">
    <source>
        <dbReference type="ARBA" id="ARBA00012438"/>
    </source>
</evidence>
<keyword evidence="13 14" id="KW-0472">Membrane</keyword>
<keyword evidence="9" id="KW-0418">Kinase</keyword>
<evidence type="ECO:0000256" key="9">
    <source>
        <dbReference type="ARBA" id="ARBA00022777"/>
    </source>
</evidence>
<dbReference type="PANTHER" id="PTHR34220">
    <property type="entry name" value="SENSOR HISTIDINE KINASE YPDA"/>
    <property type="match status" value="1"/>
</dbReference>
<dbReference type="PANTHER" id="PTHR34220:SF11">
    <property type="entry name" value="SENSOR PROTEIN KINASE HPTS"/>
    <property type="match status" value="1"/>
</dbReference>
<dbReference type="Proteomes" id="UP000269097">
    <property type="component" value="Chromosome"/>
</dbReference>
<evidence type="ECO:0000256" key="8">
    <source>
        <dbReference type="ARBA" id="ARBA00022741"/>
    </source>
</evidence>
<evidence type="ECO:0000256" key="6">
    <source>
        <dbReference type="ARBA" id="ARBA00022679"/>
    </source>
</evidence>
<proteinExistence type="predicted"/>
<dbReference type="InterPro" id="IPR036890">
    <property type="entry name" value="HATPase_C_sf"/>
</dbReference>
<dbReference type="Pfam" id="PF00672">
    <property type="entry name" value="HAMP"/>
    <property type="match status" value="1"/>
</dbReference>
<evidence type="ECO:0000256" key="7">
    <source>
        <dbReference type="ARBA" id="ARBA00022692"/>
    </source>
</evidence>
<keyword evidence="10" id="KW-0067">ATP-binding</keyword>
<dbReference type="PROSITE" id="PS50109">
    <property type="entry name" value="HIS_KIN"/>
    <property type="match status" value="1"/>
</dbReference>
<keyword evidence="7 14" id="KW-0812">Transmembrane</keyword>
<comment type="subcellular location">
    <subcellularLocation>
        <location evidence="2">Cell membrane</location>
        <topology evidence="2">Multi-pass membrane protein</topology>
    </subcellularLocation>
</comment>
<evidence type="ECO:0000259" key="16">
    <source>
        <dbReference type="PROSITE" id="PS50885"/>
    </source>
</evidence>
<reference evidence="17 18" key="1">
    <citation type="submission" date="2018-10" db="EMBL/GenBank/DDBJ databases">
        <title>Genome Sequence of Cohnella sp.</title>
        <authorList>
            <person name="Srinivasan S."/>
            <person name="Kim M.K."/>
        </authorList>
    </citation>
    <scope>NUCLEOTIDE SEQUENCE [LARGE SCALE GENOMIC DNA]</scope>
    <source>
        <strain evidence="17 18">18JY8-7</strain>
    </source>
</reference>
<keyword evidence="5" id="KW-0597">Phosphoprotein</keyword>
<dbReference type="Pfam" id="PF02518">
    <property type="entry name" value="HATPase_c"/>
    <property type="match status" value="1"/>
</dbReference>
<dbReference type="CDD" id="cd06225">
    <property type="entry name" value="HAMP"/>
    <property type="match status" value="1"/>
</dbReference>
<dbReference type="SMART" id="SM00387">
    <property type="entry name" value="HATPase_c"/>
    <property type="match status" value="1"/>
</dbReference>
<name>A0A3G3K2C5_9BACL</name>
<dbReference type="GO" id="GO:0005524">
    <property type="term" value="F:ATP binding"/>
    <property type="evidence" value="ECO:0007669"/>
    <property type="project" value="UniProtKB-KW"/>
</dbReference>
<evidence type="ECO:0000259" key="15">
    <source>
        <dbReference type="PROSITE" id="PS50109"/>
    </source>
</evidence>
<dbReference type="InterPro" id="IPR033479">
    <property type="entry name" value="dCache_1"/>
</dbReference>
<accession>A0A3G3K2C5</accession>
<feature type="transmembrane region" description="Helical" evidence="14">
    <location>
        <begin position="26"/>
        <end position="50"/>
    </location>
</feature>
<dbReference type="Gene3D" id="3.30.565.10">
    <property type="entry name" value="Histidine kinase-like ATPase, C-terminal domain"/>
    <property type="match status" value="1"/>
</dbReference>
<dbReference type="Pfam" id="PF02743">
    <property type="entry name" value="dCache_1"/>
    <property type="match status" value="1"/>
</dbReference>
<dbReference type="Gene3D" id="3.30.450.20">
    <property type="entry name" value="PAS domain"/>
    <property type="match status" value="2"/>
</dbReference>
<dbReference type="EC" id="2.7.13.3" evidence="3"/>
<keyword evidence="4" id="KW-1003">Cell membrane</keyword>